<dbReference type="InParanoid" id="A0A316YWU2"/>
<dbReference type="GeneID" id="37044367"/>
<keyword evidence="3" id="KW-1185">Reference proteome</keyword>
<protein>
    <submittedName>
        <fullName evidence="2">Uncharacterized protein</fullName>
    </submittedName>
</protein>
<dbReference type="PANTHER" id="PTHR34693:SF1">
    <property type="entry name" value="PROTEIN PAR32"/>
    <property type="match status" value="1"/>
</dbReference>
<dbReference type="Proteomes" id="UP000245768">
    <property type="component" value="Unassembled WGS sequence"/>
</dbReference>
<dbReference type="Pfam" id="PF12223">
    <property type="entry name" value="DUF3602"/>
    <property type="match status" value="1"/>
</dbReference>
<reference evidence="2 3" key="1">
    <citation type="journal article" date="2018" name="Mol. Biol. Evol.">
        <title>Broad Genomic Sampling Reveals a Smut Pathogenic Ancestry of the Fungal Clade Ustilaginomycotina.</title>
        <authorList>
            <person name="Kijpornyongpan T."/>
            <person name="Mondo S.J."/>
            <person name="Barry K."/>
            <person name="Sandor L."/>
            <person name="Lee J."/>
            <person name="Lipzen A."/>
            <person name="Pangilinan J."/>
            <person name="LaButti K."/>
            <person name="Hainaut M."/>
            <person name="Henrissat B."/>
            <person name="Grigoriev I.V."/>
            <person name="Spatafora J.W."/>
            <person name="Aime M.C."/>
        </authorList>
    </citation>
    <scope>NUCLEOTIDE SEQUENCE [LARGE SCALE GENOMIC DNA]</scope>
    <source>
        <strain evidence="2 3">MCA 4198</strain>
    </source>
</reference>
<evidence type="ECO:0000313" key="2">
    <source>
        <dbReference type="EMBL" id="PWN93592.1"/>
    </source>
</evidence>
<evidence type="ECO:0000313" key="3">
    <source>
        <dbReference type="Proteomes" id="UP000245768"/>
    </source>
</evidence>
<organism evidence="2 3">
    <name type="scientific">Acaromyces ingoldii</name>
    <dbReference type="NCBI Taxonomy" id="215250"/>
    <lineage>
        <taxon>Eukaryota</taxon>
        <taxon>Fungi</taxon>
        <taxon>Dikarya</taxon>
        <taxon>Basidiomycota</taxon>
        <taxon>Ustilaginomycotina</taxon>
        <taxon>Exobasidiomycetes</taxon>
        <taxon>Exobasidiales</taxon>
        <taxon>Cryptobasidiaceae</taxon>
        <taxon>Acaromyces</taxon>
    </lineage>
</organism>
<dbReference type="InterPro" id="IPR022024">
    <property type="entry name" value="DUF3602"/>
</dbReference>
<sequence length="205" mass="21482">MTFGPSDQERGREPVASTGRGGAGNAIRSPSRGRPGQDKEEREAAAAYHASHGTTHSGRGGVGNVRSPSRDPTERLKAEEAEKQEHVLQAEALRQDAQHGQHTGRGGVGNIKGEHGHSHSQERGRGSDSHHGGVGAAIRSMSRSRSREPRSSSANRSQATADGEKKLDAVDEASSASSTANGSAEHPHQGFVSKIASHLPGHHKA</sequence>
<accession>A0A316YWU2</accession>
<dbReference type="EMBL" id="KZ819634">
    <property type="protein sequence ID" value="PWN93592.1"/>
    <property type="molecule type" value="Genomic_DNA"/>
</dbReference>
<dbReference type="PANTHER" id="PTHR34693">
    <property type="entry name" value="PROTEIN PAR32"/>
    <property type="match status" value="1"/>
</dbReference>
<feature type="compositionally biased region" description="Basic and acidic residues" evidence="1">
    <location>
        <begin position="68"/>
        <end position="99"/>
    </location>
</feature>
<dbReference type="RefSeq" id="XP_025380790.1">
    <property type="nucleotide sequence ID" value="XM_025522451.1"/>
</dbReference>
<evidence type="ECO:0000256" key="1">
    <source>
        <dbReference type="SAM" id="MobiDB-lite"/>
    </source>
</evidence>
<feature type="compositionally biased region" description="Basic and acidic residues" evidence="1">
    <location>
        <begin position="35"/>
        <end position="44"/>
    </location>
</feature>
<feature type="region of interest" description="Disordered" evidence="1">
    <location>
        <begin position="1"/>
        <end position="205"/>
    </location>
</feature>
<dbReference type="STRING" id="215250.A0A316YWU2"/>
<gene>
    <name evidence="2" type="ORF">FA10DRAFT_26873</name>
</gene>
<dbReference type="OrthoDB" id="2537432at2759"/>
<dbReference type="AlphaFoldDB" id="A0A316YWU2"/>
<name>A0A316YWU2_9BASI</name>
<feature type="compositionally biased region" description="Basic and acidic residues" evidence="1">
    <location>
        <begin position="112"/>
        <end position="131"/>
    </location>
</feature>
<feature type="compositionally biased region" description="Low complexity" evidence="1">
    <location>
        <begin position="173"/>
        <end position="184"/>
    </location>
</feature>
<dbReference type="InterPro" id="IPR053203">
    <property type="entry name" value="Cisplatin_resist-associated"/>
</dbReference>
<proteinExistence type="predicted"/>